<protein>
    <submittedName>
        <fullName evidence="1">Uncharacterized protein</fullName>
    </submittedName>
</protein>
<dbReference type="Proteomes" id="UP000335636">
    <property type="component" value="Unassembled WGS sequence"/>
</dbReference>
<comment type="caution">
    <text evidence="1">The sequence shown here is derived from an EMBL/GenBank/DDBJ whole genome shotgun (WGS) entry which is preliminary data.</text>
</comment>
<gene>
    <name evidence="1" type="ORF">MONAX_5E019908</name>
</gene>
<evidence type="ECO:0000313" key="1">
    <source>
        <dbReference type="EMBL" id="VTJ68131.1"/>
    </source>
</evidence>
<proteinExistence type="predicted"/>
<reference evidence="1" key="1">
    <citation type="submission" date="2019-04" db="EMBL/GenBank/DDBJ databases">
        <authorList>
            <person name="Alioto T."/>
            <person name="Alioto T."/>
        </authorList>
    </citation>
    <scope>NUCLEOTIDE SEQUENCE [LARGE SCALE GENOMIC DNA]</scope>
</reference>
<name>A0A5E4BGN8_MARMO</name>
<sequence>MILFIGVPLQTYFAAPCAQEFSGRICPGWVLPGGRLLPSWLPFSPSRSHLPLPPAPSHSFRLTPPSSLSSWRRGLRCLPDLADLLSQLGPPADGCFLRCTDLPLCAEWQRRQHPRQRRRRRLCPRPPRTLLFPGVRCSFPPFHLKRTIGGKSFAFCTPWEDVPKGKKNSLRIRTLERLRAAWGCKGSARCPGAGALRGHAGASCSCCRCHCSCCCCARAPAGLRCRERRRHPPSICGRLVSGMELSLPSIFTSGSTIGSCWAPEGTLVLLDGRVVLGL</sequence>
<dbReference type="EMBL" id="CABDUW010000413">
    <property type="protein sequence ID" value="VTJ68131.1"/>
    <property type="molecule type" value="Genomic_DNA"/>
</dbReference>
<dbReference type="AlphaFoldDB" id="A0A5E4BGN8"/>
<accession>A0A5E4BGN8</accession>
<evidence type="ECO:0000313" key="2">
    <source>
        <dbReference type="Proteomes" id="UP000335636"/>
    </source>
</evidence>
<organism evidence="1 2">
    <name type="scientific">Marmota monax</name>
    <name type="common">Woodchuck</name>
    <dbReference type="NCBI Taxonomy" id="9995"/>
    <lineage>
        <taxon>Eukaryota</taxon>
        <taxon>Metazoa</taxon>
        <taxon>Chordata</taxon>
        <taxon>Craniata</taxon>
        <taxon>Vertebrata</taxon>
        <taxon>Euteleostomi</taxon>
        <taxon>Mammalia</taxon>
        <taxon>Eutheria</taxon>
        <taxon>Euarchontoglires</taxon>
        <taxon>Glires</taxon>
        <taxon>Rodentia</taxon>
        <taxon>Sciuromorpha</taxon>
        <taxon>Sciuridae</taxon>
        <taxon>Xerinae</taxon>
        <taxon>Marmotini</taxon>
        <taxon>Marmota</taxon>
    </lineage>
</organism>
<keyword evidence="2" id="KW-1185">Reference proteome</keyword>